<dbReference type="FunFam" id="2.40.50.140:FF:000119">
    <property type="entry name" value="Protection of telomeres 1 homolog"/>
    <property type="match status" value="1"/>
</dbReference>
<evidence type="ECO:0000256" key="7">
    <source>
        <dbReference type="ARBA" id="ARBA00023242"/>
    </source>
</evidence>
<feature type="compositionally biased region" description="Polar residues" evidence="8">
    <location>
        <begin position="281"/>
        <end position="290"/>
    </location>
</feature>
<dbReference type="GO" id="GO:0000783">
    <property type="term" value="C:nuclear telomere cap complex"/>
    <property type="evidence" value="ECO:0007669"/>
    <property type="project" value="TreeGrafter"/>
</dbReference>
<dbReference type="CDD" id="cd04497">
    <property type="entry name" value="hPOT1_OB1_like"/>
    <property type="match status" value="1"/>
</dbReference>
<feature type="transmembrane region" description="Helical" evidence="9">
    <location>
        <begin position="174"/>
        <end position="197"/>
    </location>
</feature>
<keyword evidence="9" id="KW-0472">Membrane</keyword>
<name>A0AAN8HT66_CHAGU</name>
<dbReference type="GO" id="GO:0016233">
    <property type="term" value="P:telomere capping"/>
    <property type="evidence" value="ECO:0007669"/>
    <property type="project" value="TreeGrafter"/>
</dbReference>
<keyword evidence="9" id="KW-1133">Transmembrane helix</keyword>
<keyword evidence="9" id="KW-0812">Transmembrane</keyword>
<evidence type="ECO:0000256" key="1">
    <source>
        <dbReference type="ARBA" id="ARBA00004123"/>
    </source>
</evidence>
<comment type="subcellular location">
    <subcellularLocation>
        <location evidence="2">Chromosome</location>
        <location evidence="2">Telomere</location>
    </subcellularLocation>
    <subcellularLocation>
        <location evidence="1">Nucleus</location>
    </subcellularLocation>
</comment>
<dbReference type="GO" id="GO:0032210">
    <property type="term" value="P:regulation of telomere maintenance via telomerase"/>
    <property type="evidence" value="ECO:0007669"/>
    <property type="project" value="TreeGrafter"/>
</dbReference>
<evidence type="ECO:0000256" key="9">
    <source>
        <dbReference type="SAM" id="Phobius"/>
    </source>
</evidence>
<evidence type="ECO:0000256" key="6">
    <source>
        <dbReference type="ARBA" id="ARBA00023125"/>
    </source>
</evidence>
<evidence type="ECO:0000256" key="3">
    <source>
        <dbReference type="ARBA" id="ARBA00008442"/>
    </source>
</evidence>
<feature type="region of interest" description="Disordered" evidence="8">
    <location>
        <begin position="143"/>
        <end position="164"/>
    </location>
</feature>
<dbReference type="InterPro" id="IPR028389">
    <property type="entry name" value="POT1"/>
</dbReference>
<dbReference type="AlphaFoldDB" id="A0AAN8HT66"/>
<dbReference type="SMART" id="SM00976">
    <property type="entry name" value="Telo_bind"/>
    <property type="match status" value="1"/>
</dbReference>
<dbReference type="GO" id="GO:0098505">
    <property type="term" value="F:G-rich strand telomeric DNA binding"/>
    <property type="evidence" value="ECO:0007669"/>
    <property type="project" value="TreeGrafter"/>
</dbReference>
<evidence type="ECO:0000256" key="8">
    <source>
        <dbReference type="SAM" id="MobiDB-lite"/>
    </source>
</evidence>
<proteinExistence type="inferred from homology"/>
<evidence type="ECO:0000313" key="11">
    <source>
        <dbReference type="EMBL" id="KAK5927441.1"/>
    </source>
</evidence>
<evidence type="ECO:0000256" key="4">
    <source>
        <dbReference type="ARBA" id="ARBA00022454"/>
    </source>
</evidence>
<dbReference type="PANTHER" id="PTHR14513">
    <property type="entry name" value="PROTECTION OF TELOMERES 1"/>
    <property type="match status" value="1"/>
</dbReference>
<dbReference type="GO" id="GO:0010521">
    <property type="term" value="F:telomerase inhibitor activity"/>
    <property type="evidence" value="ECO:0007669"/>
    <property type="project" value="TreeGrafter"/>
</dbReference>
<feature type="compositionally biased region" description="Low complexity" evidence="8">
    <location>
        <begin position="149"/>
        <end position="163"/>
    </location>
</feature>
<keyword evidence="6" id="KW-0238">DNA-binding</keyword>
<keyword evidence="7" id="KW-0539">Nucleus</keyword>
<dbReference type="InterPro" id="IPR011564">
    <property type="entry name" value="Telomer_end-bd_POT1/Cdc13"/>
</dbReference>
<feature type="domain" description="Telomeric single stranded DNA binding POT1/Cdc13" evidence="10">
    <location>
        <begin position="176"/>
        <end position="300"/>
    </location>
</feature>
<dbReference type="Gene3D" id="2.40.50.140">
    <property type="entry name" value="Nucleic acid-binding proteins"/>
    <property type="match status" value="1"/>
</dbReference>
<keyword evidence="4" id="KW-0158">Chromosome</keyword>
<keyword evidence="5" id="KW-0779">Telomere</keyword>
<accession>A0AAN8HT66</accession>
<feature type="region of interest" description="Disordered" evidence="8">
    <location>
        <begin position="277"/>
        <end position="329"/>
    </location>
</feature>
<evidence type="ECO:0000259" key="10">
    <source>
        <dbReference type="SMART" id="SM00976"/>
    </source>
</evidence>
<evidence type="ECO:0000256" key="2">
    <source>
        <dbReference type="ARBA" id="ARBA00004574"/>
    </source>
</evidence>
<sequence length="329" mass="34722">MPVHVLSEGAGPGAQVPKHLSCVSIALISTRTNCSDKTVKGKVLRKCPLVSSASGDFILKIIVQEEASPPDASPQNPSINVILFGAIAKDFDGAVNQGDVVAAAGFTVGKSPTVQKDKLHPFNLLLRGDGACIYVSPPLPPPPLPPPVSRSSPAAKRSSSLSAEVSRKTKVPKYTYVGLGALTAGAVVNVYGVVVFFKQPFKTRGTDLCSSLKITDQSNEKISCSIFCEKLEDHPKVYQIGDIVRLHRVKVQLFNGAMTLVKTFGFSVMAFDGAVGGATEPRTSSRSFSFDQEDGGGWRSCGPGPRTSPSSPHPPQCLCVTSGPKRTST</sequence>
<comment type="similarity">
    <text evidence="3">Belongs to the telombin family.</text>
</comment>
<dbReference type="EMBL" id="JAURVH010001518">
    <property type="protein sequence ID" value="KAK5927441.1"/>
    <property type="molecule type" value="Genomic_DNA"/>
</dbReference>
<dbReference type="Proteomes" id="UP001331515">
    <property type="component" value="Unassembled WGS sequence"/>
</dbReference>
<organism evidence="11 12">
    <name type="scientific">Champsocephalus gunnari</name>
    <name type="common">Mackerel icefish</name>
    <dbReference type="NCBI Taxonomy" id="52237"/>
    <lineage>
        <taxon>Eukaryota</taxon>
        <taxon>Metazoa</taxon>
        <taxon>Chordata</taxon>
        <taxon>Craniata</taxon>
        <taxon>Vertebrata</taxon>
        <taxon>Euteleostomi</taxon>
        <taxon>Actinopterygii</taxon>
        <taxon>Neopterygii</taxon>
        <taxon>Teleostei</taxon>
        <taxon>Neoteleostei</taxon>
        <taxon>Acanthomorphata</taxon>
        <taxon>Eupercaria</taxon>
        <taxon>Perciformes</taxon>
        <taxon>Notothenioidei</taxon>
        <taxon>Channichthyidae</taxon>
        <taxon>Champsocephalus</taxon>
    </lineage>
</organism>
<reference evidence="11 12" key="1">
    <citation type="journal article" date="2023" name="Mol. Biol. Evol.">
        <title>Genomics of Secondarily Temperate Adaptation in the Only Non-Antarctic Icefish.</title>
        <authorList>
            <person name="Rivera-Colon A.G."/>
            <person name="Rayamajhi N."/>
            <person name="Minhas B.F."/>
            <person name="Madrigal G."/>
            <person name="Bilyk K.T."/>
            <person name="Yoon V."/>
            <person name="Hune M."/>
            <person name="Gregory S."/>
            <person name="Cheng C.H.C."/>
            <person name="Catchen J.M."/>
        </authorList>
    </citation>
    <scope>NUCLEOTIDE SEQUENCE [LARGE SCALE GENOMIC DNA]</scope>
    <source>
        <tissue evidence="11">White muscle</tissue>
    </source>
</reference>
<comment type="caution">
    <text evidence="11">The sequence shown here is derived from an EMBL/GenBank/DDBJ whole genome shotgun (WGS) entry which is preliminary data.</text>
</comment>
<keyword evidence="12" id="KW-1185">Reference proteome</keyword>
<gene>
    <name evidence="11" type="ORF">CgunFtcFv8_012600</name>
</gene>
<dbReference type="PANTHER" id="PTHR14513:SF0">
    <property type="entry name" value="PROTECTION OF TELOMERES PROTEIN 1"/>
    <property type="match status" value="1"/>
</dbReference>
<evidence type="ECO:0000313" key="12">
    <source>
        <dbReference type="Proteomes" id="UP001331515"/>
    </source>
</evidence>
<dbReference type="Pfam" id="PF02765">
    <property type="entry name" value="POT1"/>
    <property type="match status" value="1"/>
</dbReference>
<protein>
    <recommendedName>
        <fullName evidence="10">Telomeric single stranded DNA binding POT1/Cdc13 domain-containing protein</fullName>
    </recommendedName>
</protein>
<evidence type="ECO:0000256" key="5">
    <source>
        <dbReference type="ARBA" id="ARBA00022895"/>
    </source>
</evidence>
<dbReference type="SUPFAM" id="SSF50249">
    <property type="entry name" value="Nucleic acid-binding proteins"/>
    <property type="match status" value="1"/>
</dbReference>
<dbReference type="InterPro" id="IPR012340">
    <property type="entry name" value="NA-bd_OB-fold"/>
</dbReference>